<feature type="compositionally biased region" description="Polar residues" evidence="1">
    <location>
        <begin position="111"/>
        <end position="120"/>
    </location>
</feature>
<dbReference type="Gene3D" id="3.40.50.10330">
    <property type="entry name" value="Probable inorganic polyphosphate/atp-NAD kinase, domain 1"/>
    <property type="match status" value="1"/>
</dbReference>
<evidence type="ECO:0000313" key="3">
    <source>
        <dbReference type="EMBL" id="KZF21172.1"/>
    </source>
</evidence>
<dbReference type="GO" id="GO:0046512">
    <property type="term" value="P:sphingosine biosynthetic process"/>
    <property type="evidence" value="ECO:0007669"/>
    <property type="project" value="TreeGrafter"/>
</dbReference>
<dbReference type="Proteomes" id="UP000076632">
    <property type="component" value="Unassembled WGS sequence"/>
</dbReference>
<evidence type="ECO:0000313" key="4">
    <source>
        <dbReference type="Proteomes" id="UP000076632"/>
    </source>
</evidence>
<dbReference type="PANTHER" id="PTHR12358:SF108">
    <property type="entry name" value="DAGKC DOMAIN-CONTAINING PROTEIN"/>
    <property type="match status" value="1"/>
</dbReference>
<proteinExistence type="predicted"/>
<evidence type="ECO:0000256" key="1">
    <source>
        <dbReference type="SAM" id="MobiDB-lite"/>
    </source>
</evidence>
<dbReference type="GO" id="GO:0016020">
    <property type="term" value="C:membrane"/>
    <property type="evidence" value="ECO:0007669"/>
    <property type="project" value="TreeGrafter"/>
</dbReference>
<dbReference type="OrthoDB" id="3853857at2759"/>
<dbReference type="Pfam" id="PF00781">
    <property type="entry name" value="DAGK_cat"/>
    <property type="match status" value="1"/>
</dbReference>
<dbReference type="InterPro" id="IPR017438">
    <property type="entry name" value="ATP-NAD_kinase_N"/>
</dbReference>
<dbReference type="InParanoid" id="A0A165FMX4"/>
<dbReference type="RefSeq" id="XP_018186727.1">
    <property type="nucleotide sequence ID" value="XM_018332977.1"/>
</dbReference>
<dbReference type="PROSITE" id="PS50146">
    <property type="entry name" value="DAGK"/>
    <property type="match status" value="1"/>
</dbReference>
<evidence type="ECO:0000259" key="2">
    <source>
        <dbReference type="PROSITE" id="PS50146"/>
    </source>
</evidence>
<feature type="region of interest" description="Disordered" evidence="1">
    <location>
        <begin position="111"/>
        <end position="141"/>
    </location>
</feature>
<reference evidence="3 4" key="1">
    <citation type="journal article" date="2016" name="Fungal Biol.">
        <title>The genome of Xylona heveae provides a window into fungal endophytism.</title>
        <authorList>
            <person name="Gazis R."/>
            <person name="Kuo A."/>
            <person name="Riley R."/>
            <person name="LaButti K."/>
            <person name="Lipzen A."/>
            <person name="Lin J."/>
            <person name="Amirebrahimi M."/>
            <person name="Hesse C.N."/>
            <person name="Spatafora J.W."/>
            <person name="Henrissat B."/>
            <person name="Hainaut M."/>
            <person name="Grigoriev I.V."/>
            <person name="Hibbett D.S."/>
        </authorList>
    </citation>
    <scope>NUCLEOTIDE SEQUENCE [LARGE SCALE GENOMIC DNA]</scope>
    <source>
        <strain evidence="3 4">TC161</strain>
    </source>
</reference>
<dbReference type="SUPFAM" id="SSF111331">
    <property type="entry name" value="NAD kinase/diacylglycerol kinase-like"/>
    <property type="match status" value="1"/>
</dbReference>
<dbReference type="InterPro" id="IPR050187">
    <property type="entry name" value="Lipid_Phosphate_FormReg"/>
</dbReference>
<name>A0A165FMX4_XYLHT</name>
<dbReference type="GO" id="GO:0005737">
    <property type="term" value="C:cytoplasm"/>
    <property type="evidence" value="ECO:0007669"/>
    <property type="project" value="TreeGrafter"/>
</dbReference>
<dbReference type="Gene3D" id="2.60.200.40">
    <property type="match status" value="1"/>
</dbReference>
<keyword evidence="4" id="KW-1185">Reference proteome</keyword>
<dbReference type="OMA" id="HEATDIC"/>
<dbReference type="AlphaFoldDB" id="A0A165FMX4"/>
<accession>A0A165FMX4</accession>
<sequence length="543" mass="59227">MPSLSELENQSRETTTNGALNNRSVVFHYAALSADDASTSRLSWNFINTDSGEEEGDDNGGIDRSDIIAVLDLNSPDIPVNGHASLVRHDSETENDLVSSYKILALQRVNQPAEDTTVQDTEIGDSDAGSNKSTDPKIETPPRLTFRSFIARNLPSEFLEDFSPLRQRPSYLTIPSNADKSPNLHIIVSILSGTRLAHGFFEDIVQPTLSNLGITPDQYIVHETESAHTVTDLTRSIFLPRAQDGVQQTIILLSGDGGVVDAVNGLLSSKRSDHYVQPLIGLLALGTGNALAHSMNIVNDSTLGLSNLLKGAPRALPLFLARFSPGSVLLVDEGRSTENLHITDEQGSGAIYGAVVCSWGFHAALVADSDTVEYRKFGAKRFQMAGKEALYPSDGSPPHAYKARVSLIKRAQGNPYSYNYELVARDSHSYILATLVSNLEKGFTISPESRPLDGRLRVIHFGHMSGDDIMGLMTLAYQGGLHVQEPTVSYEEVEGLRIDFANGFETDARWRRICVDGKIVRVPEYGWTEVRNVDGGVVDVVYA</sequence>
<feature type="domain" description="DAGKc" evidence="2">
    <location>
        <begin position="179"/>
        <end position="326"/>
    </location>
</feature>
<dbReference type="InterPro" id="IPR001206">
    <property type="entry name" value="Diacylglycerol_kinase_cat_dom"/>
</dbReference>
<dbReference type="GeneID" id="28898114"/>
<protein>
    <recommendedName>
        <fullName evidence="2">DAGKc domain-containing protein</fullName>
    </recommendedName>
</protein>
<dbReference type="EMBL" id="KV407461">
    <property type="protein sequence ID" value="KZF21172.1"/>
    <property type="molecule type" value="Genomic_DNA"/>
</dbReference>
<dbReference type="PANTHER" id="PTHR12358">
    <property type="entry name" value="SPHINGOSINE KINASE"/>
    <property type="match status" value="1"/>
</dbReference>
<dbReference type="GO" id="GO:0001727">
    <property type="term" value="F:lipid kinase activity"/>
    <property type="evidence" value="ECO:0007669"/>
    <property type="project" value="TreeGrafter"/>
</dbReference>
<dbReference type="InterPro" id="IPR016064">
    <property type="entry name" value="NAD/diacylglycerol_kinase_sf"/>
</dbReference>
<gene>
    <name evidence="3" type="ORF">L228DRAFT_248944</name>
</gene>
<organism evidence="3 4">
    <name type="scientific">Xylona heveae (strain CBS 132557 / TC161)</name>
    <dbReference type="NCBI Taxonomy" id="1328760"/>
    <lineage>
        <taxon>Eukaryota</taxon>
        <taxon>Fungi</taxon>
        <taxon>Dikarya</taxon>
        <taxon>Ascomycota</taxon>
        <taxon>Pezizomycotina</taxon>
        <taxon>Xylonomycetes</taxon>
        <taxon>Xylonales</taxon>
        <taxon>Xylonaceae</taxon>
        <taxon>Xylona</taxon>
    </lineage>
</organism>